<reference evidence="1 2" key="1">
    <citation type="submission" date="2018-03" db="EMBL/GenBank/DDBJ databases">
        <title>Whole genome sequencing of Histamine producing bacteria.</title>
        <authorList>
            <person name="Butler K."/>
        </authorList>
    </citation>
    <scope>NUCLEOTIDE SEQUENCE [LARGE SCALE GENOMIC DNA]</scope>
    <source>
        <strain evidence="1 2">DSM 19138</strain>
    </source>
</reference>
<evidence type="ECO:0000313" key="1">
    <source>
        <dbReference type="EMBL" id="PSW16111.1"/>
    </source>
</evidence>
<accession>A0A2T3NKS3</accession>
<comment type="caution">
    <text evidence="1">The sequence shown here is derived from an EMBL/GenBank/DDBJ whole genome shotgun (WGS) entry which is preliminary data.</text>
</comment>
<dbReference type="EMBL" id="PYMB01000001">
    <property type="protein sequence ID" value="PSW16111.1"/>
    <property type="molecule type" value="Genomic_DNA"/>
</dbReference>
<organism evidence="1 2">
    <name type="scientific">Photobacterium rosenbergii</name>
    <dbReference type="NCBI Taxonomy" id="294936"/>
    <lineage>
        <taxon>Bacteria</taxon>
        <taxon>Pseudomonadati</taxon>
        <taxon>Pseudomonadota</taxon>
        <taxon>Gammaproteobacteria</taxon>
        <taxon>Vibrionales</taxon>
        <taxon>Vibrionaceae</taxon>
        <taxon>Photobacterium</taxon>
    </lineage>
</organism>
<name>A0A2T3NKS3_9GAMM</name>
<dbReference type="Proteomes" id="UP000241346">
    <property type="component" value="Unassembled WGS sequence"/>
</dbReference>
<proteinExistence type="predicted"/>
<dbReference type="RefSeq" id="WP_107296733.1">
    <property type="nucleotide sequence ID" value="NZ_PYMB01000001.1"/>
</dbReference>
<gene>
    <name evidence="1" type="ORF">C9J01_03655</name>
</gene>
<dbReference type="AlphaFoldDB" id="A0A2T3NKS3"/>
<evidence type="ECO:0000313" key="2">
    <source>
        <dbReference type="Proteomes" id="UP000241346"/>
    </source>
</evidence>
<protein>
    <submittedName>
        <fullName evidence="1">YHS domain protein</fullName>
    </submittedName>
</protein>
<dbReference type="OrthoDB" id="344729at2"/>
<sequence>MKLILRIFGIIALWGTLSLPAMALEPVYSDFFGKAIKGYDPVAYFTQSKPVRGDDDYTYRWNNAKWYFSSAQNRDAFAQNPEKYAPQYGGYCAWAVSQGYTAKIDPDAWHIHQGKLYLNYNKSVQKKWQRDVPGHIAQGDKNWPSLLAEN</sequence>
<dbReference type="NCBIfam" id="NF041384">
    <property type="entry name" value="YHS_seleno_dom"/>
    <property type="match status" value="1"/>
</dbReference>